<keyword evidence="1" id="KW-0472">Membrane</keyword>
<keyword evidence="1" id="KW-0812">Transmembrane</keyword>
<evidence type="ECO:0000313" key="3">
    <source>
        <dbReference type="Proteomes" id="UP001139263"/>
    </source>
</evidence>
<organism evidence="2 3">
    <name type="scientific">Sulfoacidibacillus ferrooxidans</name>
    <dbReference type="NCBI Taxonomy" id="2005001"/>
    <lineage>
        <taxon>Bacteria</taxon>
        <taxon>Bacillati</taxon>
        <taxon>Bacillota</taxon>
        <taxon>Bacilli</taxon>
        <taxon>Bacillales</taxon>
        <taxon>Alicyclobacillaceae</taxon>
        <taxon>Sulfoacidibacillus</taxon>
    </lineage>
</organism>
<protein>
    <submittedName>
        <fullName evidence="2">Uncharacterized protein</fullName>
    </submittedName>
</protein>
<proteinExistence type="predicted"/>
<reference evidence="2" key="1">
    <citation type="submission" date="2022-03" db="EMBL/GenBank/DDBJ databases">
        <title>Draft Genome Sequence of Firmicute Strain S0AB, a Heterotrophic Iron/Sulfur-Oxidizing Extreme Acidophile.</title>
        <authorList>
            <person name="Vergara E."/>
            <person name="Pakostova E."/>
            <person name="Johnson D.B."/>
            <person name="Holmes D.S."/>
        </authorList>
    </citation>
    <scope>NUCLEOTIDE SEQUENCE</scope>
    <source>
        <strain evidence="2">S0AB</strain>
    </source>
</reference>
<keyword evidence="1" id="KW-1133">Transmembrane helix</keyword>
<accession>A0A9X1V8F6</accession>
<evidence type="ECO:0000313" key="2">
    <source>
        <dbReference type="EMBL" id="MCI0183646.1"/>
    </source>
</evidence>
<feature type="transmembrane region" description="Helical" evidence="1">
    <location>
        <begin position="21"/>
        <end position="42"/>
    </location>
</feature>
<dbReference type="EMBL" id="JALBUF010000005">
    <property type="protein sequence ID" value="MCI0183646.1"/>
    <property type="molecule type" value="Genomic_DNA"/>
</dbReference>
<keyword evidence="3" id="KW-1185">Reference proteome</keyword>
<comment type="caution">
    <text evidence="2">The sequence shown here is derived from an EMBL/GenBank/DDBJ whole genome shotgun (WGS) entry which is preliminary data.</text>
</comment>
<sequence length="208" mass="22574">MRRNHSFSRVNAHVKLARGTSTTKGIAFLVIVSIMAFMVAFFEQTGGTQKKPDLMSHQVSGVSGFSENVSLQTVSDAETQKIATDLKAAVPGLSEIYVQRLTDGGVSIVATSSLRGLPHTYLTASDDATRYLLAAYRIPGIKVDFASVYIEEQGRYVMAVGLGDQEAKTLTLSAFAPDQGEQLTHDLASIDRYTNAMSQQAFAEYQQP</sequence>
<dbReference type="Proteomes" id="UP001139263">
    <property type="component" value="Unassembled WGS sequence"/>
</dbReference>
<gene>
    <name evidence="2" type="ORF">MM817_01929</name>
</gene>
<dbReference type="AlphaFoldDB" id="A0A9X1V8F6"/>
<dbReference type="RefSeq" id="WP_241714180.1">
    <property type="nucleotide sequence ID" value="NZ_JALBUF010000005.1"/>
</dbReference>
<name>A0A9X1V8F6_9BACL</name>
<evidence type="ECO:0000256" key="1">
    <source>
        <dbReference type="SAM" id="Phobius"/>
    </source>
</evidence>